<evidence type="ECO:0000256" key="4">
    <source>
        <dbReference type="ARBA" id="ARBA00022679"/>
    </source>
</evidence>
<dbReference type="OrthoDB" id="6354463at2759"/>
<comment type="similarity">
    <text evidence="2">Belongs to the class-I pyridoxal-phosphate-dependent aminotransferase family.</text>
</comment>
<keyword evidence="8" id="KW-1185">Reference proteome</keyword>
<evidence type="ECO:0000256" key="1">
    <source>
        <dbReference type="ARBA" id="ARBA00001933"/>
    </source>
</evidence>
<evidence type="ECO:0000313" key="8">
    <source>
        <dbReference type="Proteomes" id="UP000326759"/>
    </source>
</evidence>
<dbReference type="GO" id="GO:0006520">
    <property type="term" value="P:amino acid metabolic process"/>
    <property type="evidence" value="ECO:0007669"/>
    <property type="project" value="InterPro"/>
</dbReference>
<dbReference type="PROSITE" id="PS00105">
    <property type="entry name" value="AA_TRANSFER_CLASS_1"/>
    <property type="match status" value="1"/>
</dbReference>
<reference evidence="7 8" key="1">
    <citation type="journal article" date="2019" name="PLoS Biol.">
        <title>Sex chromosomes control vertical transmission of feminizing Wolbachia symbionts in an isopod.</title>
        <authorList>
            <person name="Becking T."/>
            <person name="Chebbi M.A."/>
            <person name="Giraud I."/>
            <person name="Moumen B."/>
            <person name="Laverre T."/>
            <person name="Caubet Y."/>
            <person name="Peccoud J."/>
            <person name="Gilbert C."/>
            <person name="Cordaux R."/>
        </authorList>
    </citation>
    <scope>NUCLEOTIDE SEQUENCE [LARGE SCALE GENOMIC DNA]</scope>
    <source>
        <strain evidence="7">ANa2</strain>
        <tissue evidence="7">Whole body excluding digestive tract and cuticle</tissue>
    </source>
</reference>
<dbReference type="Pfam" id="PF00155">
    <property type="entry name" value="Aminotran_1_2"/>
    <property type="match status" value="2"/>
</dbReference>
<dbReference type="InterPro" id="IPR015421">
    <property type="entry name" value="PyrdxlP-dep_Trfase_major"/>
</dbReference>
<dbReference type="InterPro" id="IPR015422">
    <property type="entry name" value="PyrdxlP-dep_Trfase_small"/>
</dbReference>
<evidence type="ECO:0000313" key="7">
    <source>
        <dbReference type="EMBL" id="KAB7506411.1"/>
    </source>
</evidence>
<organism evidence="7 8">
    <name type="scientific">Armadillidium nasatum</name>
    <dbReference type="NCBI Taxonomy" id="96803"/>
    <lineage>
        <taxon>Eukaryota</taxon>
        <taxon>Metazoa</taxon>
        <taxon>Ecdysozoa</taxon>
        <taxon>Arthropoda</taxon>
        <taxon>Crustacea</taxon>
        <taxon>Multicrustacea</taxon>
        <taxon>Malacostraca</taxon>
        <taxon>Eumalacostraca</taxon>
        <taxon>Peracarida</taxon>
        <taxon>Isopoda</taxon>
        <taxon>Oniscidea</taxon>
        <taxon>Crinocheta</taxon>
        <taxon>Armadillidiidae</taxon>
        <taxon>Armadillidium</taxon>
    </lineage>
</organism>
<dbReference type="GO" id="GO:0030170">
    <property type="term" value="F:pyridoxal phosphate binding"/>
    <property type="evidence" value="ECO:0007669"/>
    <property type="project" value="InterPro"/>
</dbReference>
<gene>
    <name evidence="7" type="primary">aspC_0</name>
    <name evidence="7" type="ORF">Anas_07851</name>
</gene>
<dbReference type="InterPro" id="IPR004839">
    <property type="entry name" value="Aminotransferase_I/II_large"/>
</dbReference>
<accession>A0A5N5TJS8</accession>
<dbReference type="AlphaFoldDB" id="A0A5N5TJS8"/>
<dbReference type="Gene3D" id="3.90.1150.10">
    <property type="entry name" value="Aspartate Aminotransferase, domain 1"/>
    <property type="match status" value="1"/>
</dbReference>
<dbReference type="Proteomes" id="UP000326759">
    <property type="component" value="Unassembled WGS sequence"/>
</dbReference>
<dbReference type="PANTHER" id="PTHR46383">
    <property type="entry name" value="ASPARTATE AMINOTRANSFERASE"/>
    <property type="match status" value="1"/>
</dbReference>
<evidence type="ECO:0000259" key="6">
    <source>
        <dbReference type="Pfam" id="PF00155"/>
    </source>
</evidence>
<evidence type="ECO:0000256" key="5">
    <source>
        <dbReference type="ARBA" id="ARBA00022898"/>
    </source>
</evidence>
<protein>
    <submittedName>
        <fullName evidence="7">Aspartate aminotransferase</fullName>
    </submittedName>
</protein>
<dbReference type="EMBL" id="SEYY01000828">
    <property type="protein sequence ID" value="KAB7506411.1"/>
    <property type="molecule type" value="Genomic_DNA"/>
</dbReference>
<keyword evidence="4 7" id="KW-0808">Transferase</keyword>
<keyword evidence="3 7" id="KW-0032">Aminotransferase</keyword>
<name>A0A5N5TJS8_9CRUS</name>
<feature type="domain" description="Aminotransferase class I/classII large" evidence="6">
    <location>
        <begin position="14"/>
        <end position="136"/>
    </location>
</feature>
<dbReference type="PANTHER" id="PTHR46383:SF1">
    <property type="entry name" value="ASPARTATE AMINOTRANSFERASE"/>
    <property type="match status" value="1"/>
</dbReference>
<comment type="caution">
    <text evidence="7">The sequence shown here is derived from an EMBL/GenBank/DDBJ whole genome shotgun (WGS) entry which is preliminary data.</text>
</comment>
<dbReference type="InterPro" id="IPR050596">
    <property type="entry name" value="AspAT/PAT-like"/>
</dbReference>
<proteinExistence type="inferred from homology"/>
<dbReference type="InterPro" id="IPR004838">
    <property type="entry name" value="NHTrfase_class1_PyrdxlP-BS"/>
</dbReference>
<dbReference type="InterPro" id="IPR015424">
    <property type="entry name" value="PyrdxlP-dep_Trfase"/>
</dbReference>
<dbReference type="CDD" id="cd00609">
    <property type="entry name" value="AAT_like"/>
    <property type="match status" value="1"/>
</dbReference>
<feature type="domain" description="Aminotransferase class I/classII large" evidence="6">
    <location>
        <begin position="181"/>
        <end position="284"/>
    </location>
</feature>
<sequence>MDRLKTLINSGEEITHFAFGQSPFPPPEVLVEALREHSQKYSYLPIKGTLELRKGISKMHSKYDQLNMDPEKIIVGPGTKELLFLILNAFNGVILLASPTWTTYEQQCNLAGQIPLVLKTDETKGWKLTPQTITEVSSKFTFRIRRKGLYGKHLLHILRKFSTWIKFTSNFYYSFLCATAGTCYTAEELEDLSASCRENRILVISDEIYSRLTFNDHYDTMLHFYPEGTIMTNGFSKWASVGGWRLGYAYFPPSLKTLFDAVYKSASNTYSCAPTPMQYAIAQITYIKYNFLI</sequence>
<keyword evidence="5" id="KW-0663">Pyridoxal phosphate</keyword>
<dbReference type="SUPFAM" id="SSF53383">
    <property type="entry name" value="PLP-dependent transferases"/>
    <property type="match status" value="1"/>
</dbReference>
<dbReference type="GO" id="GO:0008483">
    <property type="term" value="F:transaminase activity"/>
    <property type="evidence" value="ECO:0007669"/>
    <property type="project" value="UniProtKB-KW"/>
</dbReference>
<comment type="cofactor">
    <cofactor evidence="1">
        <name>pyridoxal 5'-phosphate</name>
        <dbReference type="ChEBI" id="CHEBI:597326"/>
    </cofactor>
</comment>
<evidence type="ECO:0000256" key="3">
    <source>
        <dbReference type="ARBA" id="ARBA00022576"/>
    </source>
</evidence>
<dbReference type="Gene3D" id="3.40.640.10">
    <property type="entry name" value="Type I PLP-dependent aspartate aminotransferase-like (Major domain)"/>
    <property type="match status" value="2"/>
</dbReference>
<evidence type="ECO:0000256" key="2">
    <source>
        <dbReference type="ARBA" id="ARBA00007441"/>
    </source>
</evidence>